<sequence>MEDIHRVLIRLITMFVCASSHVFAFSYMSALLLLTESTRDLISPIGQTFAKQGREDKSQVRNEHSNNLIYSDELFPGKCLDFLIDPGNALVSRMVHLYLADGAEGKPMAAECTLQFSLLIVLIFPFSPIQNQKNRSIFVAAVVYLNLGFVPKDFVPLWGVIEDNKGNIPFSIPSRSQVPCRRCVAGIRRLRAYAQLQCMSGWLA</sequence>
<protein>
    <submittedName>
        <fullName evidence="2">Uncharacterized protein</fullName>
    </submittedName>
</protein>
<dbReference type="Proteomes" id="UP001164929">
    <property type="component" value="Chromosome 4"/>
</dbReference>
<keyword evidence="1" id="KW-0812">Transmembrane</keyword>
<dbReference type="AlphaFoldDB" id="A0AAD6W5B0"/>
<feature type="transmembrane region" description="Helical" evidence="1">
    <location>
        <begin position="7"/>
        <end position="34"/>
    </location>
</feature>
<accession>A0AAD6W5B0</accession>
<organism evidence="2 3">
    <name type="scientific">Populus alba x Populus x berolinensis</name>
    <dbReference type="NCBI Taxonomy" id="444605"/>
    <lineage>
        <taxon>Eukaryota</taxon>
        <taxon>Viridiplantae</taxon>
        <taxon>Streptophyta</taxon>
        <taxon>Embryophyta</taxon>
        <taxon>Tracheophyta</taxon>
        <taxon>Spermatophyta</taxon>
        <taxon>Magnoliopsida</taxon>
        <taxon>eudicotyledons</taxon>
        <taxon>Gunneridae</taxon>
        <taxon>Pentapetalae</taxon>
        <taxon>rosids</taxon>
        <taxon>fabids</taxon>
        <taxon>Malpighiales</taxon>
        <taxon>Salicaceae</taxon>
        <taxon>Saliceae</taxon>
        <taxon>Populus</taxon>
    </lineage>
</organism>
<dbReference type="EMBL" id="JAQIZT010000004">
    <property type="protein sequence ID" value="KAJ6999752.1"/>
    <property type="molecule type" value="Genomic_DNA"/>
</dbReference>
<proteinExistence type="predicted"/>
<evidence type="ECO:0000256" key="1">
    <source>
        <dbReference type="SAM" id="Phobius"/>
    </source>
</evidence>
<comment type="caution">
    <text evidence="2">The sequence shown here is derived from an EMBL/GenBank/DDBJ whole genome shotgun (WGS) entry which is preliminary data.</text>
</comment>
<keyword evidence="1" id="KW-1133">Transmembrane helix</keyword>
<reference evidence="2 3" key="1">
    <citation type="journal article" date="2023" name="Mol. Ecol. Resour.">
        <title>Chromosome-level genome assembly of a triploid poplar Populus alba 'Berolinensis'.</title>
        <authorList>
            <person name="Chen S."/>
            <person name="Yu Y."/>
            <person name="Wang X."/>
            <person name="Wang S."/>
            <person name="Zhang T."/>
            <person name="Zhou Y."/>
            <person name="He R."/>
            <person name="Meng N."/>
            <person name="Wang Y."/>
            <person name="Liu W."/>
            <person name="Liu Z."/>
            <person name="Liu J."/>
            <person name="Guo Q."/>
            <person name="Huang H."/>
            <person name="Sederoff R.R."/>
            <person name="Wang G."/>
            <person name="Qu G."/>
            <person name="Chen S."/>
        </authorList>
    </citation>
    <scope>NUCLEOTIDE SEQUENCE [LARGE SCALE GENOMIC DNA]</scope>
    <source>
        <strain evidence="2">SC-2020</strain>
    </source>
</reference>
<evidence type="ECO:0000313" key="3">
    <source>
        <dbReference type="Proteomes" id="UP001164929"/>
    </source>
</evidence>
<keyword evidence="3" id="KW-1185">Reference proteome</keyword>
<name>A0AAD6W5B0_9ROSI</name>
<keyword evidence="1" id="KW-0472">Membrane</keyword>
<gene>
    <name evidence="2" type="ORF">NC653_010484</name>
</gene>
<evidence type="ECO:0000313" key="2">
    <source>
        <dbReference type="EMBL" id="KAJ6999752.1"/>
    </source>
</evidence>